<dbReference type="InterPro" id="IPR002372">
    <property type="entry name" value="PQQ_rpt_dom"/>
</dbReference>
<dbReference type="Pfam" id="PF18962">
    <property type="entry name" value="Por_Secre_tail"/>
    <property type="match status" value="1"/>
</dbReference>
<dbReference type="SMART" id="SM00564">
    <property type="entry name" value="PQQ"/>
    <property type="match status" value="7"/>
</dbReference>
<proteinExistence type="predicted"/>
<dbReference type="InterPro" id="IPR018391">
    <property type="entry name" value="PQQ_b-propeller_rpt"/>
</dbReference>
<dbReference type="Pfam" id="PF13360">
    <property type="entry name" value="PQQ_2"/>
    <property type="match status" value="1"/>
</dbReference>
<dbReference type="InterPro" id="IPR026444">
    <property type="entry name" value="Secre_tail"/>
</dbReference>
<dbReference type="PANTHER" id="PTHR34512:SF30">
    <property type="entry name" value="OUTER MEMBRANE PROTEIN ASSEMBLY FACTOR BAMB"/>
    <property type="match status" value="1"/>
</dbReference>
<dbReference type="Gene3D" id="2.130.10.10">
    <property type="entry name" value="YVTN repeat-like/Quinoprotein amine dehydrogenase"/>
    <property type="match status" value="2"/>
</dbReference>
<feature type="domain" description="Pyrrolo-quinoline quinone repeat" evidence="1">
    <location>
        <begin position="99"/>
        <end position="296"/>
    </location>
</feature>
<protein>
    <submittedName>
        <fullName evidence="3">Uncharacterized protein</fullName>
    </submittedName>
</protein>
<feature type="domain" description="Secretion system C-terminal sorting" evidence="2">
    <location>
        <begin position="388"/>
        <end position="461"/>
    </location>
</feature>
<accession>A0A2H0NBM2</accession>
<comment type="caution">
    <text evidence="3">The sequence shown here is derived from an EMBL/GenBank/DDBJ whole genome shotgun (WGS) entry which is preliminary data.</text>
</comment>
<dbReference type="InterPro" id="IPR015943">
    <property type="entry name" value="WD40/YVTN_repeat-like_dom_sf"/>
</dbReference>
<evidence type="ECO:0000313" key="3">
    <source>
        <dbReference type="EMBL" id="PIR06299.1"/>
    </source>
</evidence>
<organism evidence="3 4">
    <name type="scientific">Candidatus Komeilibacteria bacterium CG11_big_fil_rev_8_21_14_0_20_36_20</name>
    <dbReference type="NCBI Taxonomy" id="1974477"/>
    <lineage>
        <taxon>Bacteria</taxon>
        <taxon>Candidatus Komeiliibacteriota</taxon>
    </lineage>
</organism>
<gene>
    <name evidence="3" type="ORF">COV55_04175</name>
</gene>
<sequence>MFVVLFGLLITNLSWADWPMFQRDTRHTGRANIIAAQTNNLKWQLDLGVNISPYGGPSVGLYNGSRRIVVGTDDGVYVIDTSGFIFEHISTGFPVETVVAIYNNTLYFGAGDTLYAYQPSGLYWSQPLDDNDLTHVTIQGDTIYVCDEDRLWSFSLSGDFYWMSDNLSGNIIYAAPAVDQEGNVYVVSSQALWDDYVLYAYRSNGNLWWSYDYLAFEGNGVQMTPTLDREGNVYLATYWSSFWPSSIQSLKDGDRNWKHSAEALHSSPAYHNGVIYYGTTEGLEARSSDGTLLWAYYTPSAVKYSSPAIGRDGTIYIGTEGGRFLAITNSGGAKWSSDVLQSAASSPAIDENGVVYVAAGQSLFAFADSTTDLPPDNSNLAAPTHIFIYPNPFNSSAKISYYLTEAGWVKIDLYDIRGSHIKALANQPQDKGQHQVSLSGLSSGIYFVRFKTNNYSHTKRATVIK</sequence>
<dbReference type="SUPFAM" id="SSF50998">
    <property type="entry name" value="Quinoprotein alcohol dehydrogenase-like"/>
    <property type="match status" value="2"/>
</dbReference>
<evidence type="ECO:0000313" key="4">
    <source>
        <dbReference type="Proteomes" id="UP000230564"/>
    </source>
</evidence>
<dbReference type="EMBL" id="PCWQ01000014">
    <property type="protein sequence ID" value="PIR06299.1"/>
    <property type="molecule type" value="Genomic_DNA"/>
</dbReference>
<dbReference type="Gene3D" id="2.40.128.630">
    <property type="match status" value="1"/>
</dbReference>
<evidence type="ECO:0000259" key="2">
    <source>
        <dbReference type="Pfam" id="PF18962"/>
    </source>
</evidence>
<name>A0A2H0NBM2_9BACT</name>
<evidence type="ECO:0000259" key="1">
    <source>
        <dbReference type="Pfam" id="PF13360"/>
    </source>
</evidence>
<dbReference type="PANTHER" id="PTHR34512">
    <property type="entry name" value="CELL SURFACE PROTEIN"/>
    <property type="match status" value="1"/>
</dbReference>
<dbReference type="Proteomes" id="UP000230564">
    <property type="component" value="Unassembled WGS sequence"/>
</dbReference>
<reference evidence="3 4" key="1">
    <citation type="submission" date="2017-09" db="EMBL/GenBank/DDBJ databases">
        <title>Depth-based differentiation of microbial function through sediment-hosted aquifers and enrichment of novel symbionts in the deep terrestrial subsurface.</title>
        <authorList>
            <person name="Probst A.J."/>
            <person name="Ladd B."/>
            <person name="Jarett J.K."/>
            <person name="Geller-Mcgrath D.E."/>
            <person name="Sieber C.M."/>
            <person name="Emerson J.B."/>
            <person name="Anantharaman K."/>
            <person name="Thomas B.C."/>
            <person name="Malmstrom R."/>
            <person name="Stieglmeier M."/>
            <person name="Klingl A."/>
            <person name="Woyke T."/>
            <person name="Ryan C.M."/>
            <person name="Banfield J.F."/>
        </authorList>
    </citation>
    <scope>NUCLEOTIDE SEQUENCE [LARGE SCALE GENOMIC DNA]</scope>
    <source>
        <strain evidence="3">CG11_big_fil_rev_8_21_14_0_20_36_20</strain>
    </source>
</reference>
<dbReference type="NCBIfam" id="TIGR04183">
    <property type="entry name" value="Por_Secre_tail"/>
    <property type="match status" value="1"/>
</dbReference>
<dbReference type="AlphaFoldDB" id="A0A2H0NBM2"/>
<dbReference type="InterPro" id="IPR011047">
    <property type="entry name" value="Quinoprotein_ADH-like_sf"/>
</dbReference>